<protein>
    <submittedName>
        <fullName evidence="2">Putative carboxylesterase family protein</fullName>
    </submittedName>
</protein>
<gene>
    <name evidence="2" type="ORF">EV44_g0895</name>
</gene>
<feature type="region of interest" description="Disordered" evidence="1">
    <location>
        <begin position="1"/>
        <end position="38"/>
    </location>
</feature>
<proteinExistence type="predicted"/>
<dbReference type="STRING" id="52586.A0A0B1P990"/>
<name>A0A0B1P990_UNCNE</name>
<dbReference type="Proteomes" id="UP000030854">
    <property type="component" value="Unassembled WGS sequence"/>
</dbReference>
<evidence type="ECO:0000256" key="1">
    <source>
        <dbReference type="SAM" id="MobiDB-lite"/>
    </source>
</evidence>
<dbReference type="EMBL" id="JNVN01001372">
    <property type="protein sequence ID" value="KHJ33536.1"/>
    <property type="molecule type" value="Genomic_DNA"/>
</dbReference>
<evidence type="ECO:0000313" key="2">
    <source>
        <dbReference type="EMBL" id="KHJ33536.1"/>
    </source>
</evidence>
<feature type="region of interest" description="Disordered" evidence="1">
    <location>
        <begin position="296"/>
        <end position="387"/>
    </location>
</feature>
<evidence type="ECO:0000313" key="3">
    <source>
        <dbReference type="Proteomes" id="UP000030854"/>
    </source>
</evidence>
<accession>A0A0B1P990</accession>
<feature type="compositionally biased region" description="Polar residues" evidence="1">
    <location>
        <begin position="13"/>
        <end position="34"/>
    </location>
</feature>
<dbReference type="AlphaFoldDB" id="A0A0B1P990"/>
<comment type="caution">
    <text evidence="2">The sequence shown here is derived from an EMBL/GenBank/DDBJ whole genome shotgun (WGS) entry which is preliminary data.</text>
</comment>
<dbReference type="HOGENOM" id="CLU_487617_0_0_1"/>
<keyword evidence="3" id="KW-1185">Reference proteome</keyword>
<sequence length="559" mass="63176">MARVTRSQKHQNIESLSSPKCQLYSSKQPRTFSRSHTKDTDFLADSDTVLVNSQKKLKTVRSVESDSVPLNTDRVCTLAVRCLDENQNKLSNYDSSFDYTRKTDKDQDTDRSIEQMNKTKDASPKIHSVESNEDRNALFCLKSKEFIVDEMPKKFAKKSTDLRQSSVDFLVLEGSTMRQNSPESLKVDDGEDSFIAQITSRSPAKPVTRVEDSVEALDQLEIALDVLHEVAKVENMVRHKTHRKLVAPTASEIRPFMTRKINTATPHRNSGLAPASVQSSLKIKHSSLSQVIAKNEMVHSSRKSKNLDINNKKLMPTNASNNFYKSHNRKSHNPKEVSSKTQNDSAETRFTKVPSIKVARRVPTTGLPQVKELKSSSNSRSNRLEDDVFTRLSNGSYKSRSGSKKIDEKMKVAEAKKLSQTANIFSHEDTNSFQDICNVSRAKNRAAKPGRVSINQTSQKNELYSKSPNLTSPQQRLPTLVLSSKQKLDLHHIVDTQGQEIKSDGDEQIIKRRIIPDKEMGKEQRERKPENTALLARAEAAELGRRAVIEWAQKHRLKK</sequence>
<organism evidence="2 3">
    <name type="scientific">Uncinula necator</name>
    <name type="common">Grape powdery mildew</name>
    <dbReference type="NCBI Taxonomy" id="52586"/>
    <lineage>
        <taxon>Eukaryota</taxon>
        <taxon>Fungi</taxon>
        <taxon>Dikarya</taxon>
        <taxon>Ascomycota</taxon>
        <taxon>Pezizomycotina</taxon>
        <taxon>Leotiomycetes</taxon>
        <taxon>Erysiphales</taxon>
        <taxon>Erysiphaceae</taxon>
        <taxon>Erysiphe</taxon>
    </lineage>
</organism>
<reference evidence="2 3" key="1">
    <citation type="journal article" date="2014" name="BMC Genomics">
        <title>Adaptive genomic structural variation in the grape powdery mildew pathogen, Erysiphe necator.</title>
        <authorList>
            <person name="Jones L."/>
            <person name="Riaz S."/>
            <person name="Morales-Cruz A."/>
            <person name="Amrine K.C."/>
            <person name="McGuire B."/>
            <person name="Gubler W.D."/>
            <person name="Walker M.A."/>
            <person name="Cantu D."/>
        </authorList>
    </citation>
    <scope>NUCLEOTIDE SEQUENCE [LARGE SCALE GENOMIC DNA]</scope>
    <source>
        <strain evidence="3">c</strain>
    </source>
</reference>